<evidence type="ECO:0000313" key="2">
    <source>
        <dbReference type="EMBL" id="KAK3672628.1"/>
    </source>
</evidence>
<accession>A0AAE0TVE5</accession>
<evidence type="ECO:0000313" key="3">
    <source>
        <dbReference type="Proteomes" id="UP001274830"/>
    </source>
</evidence>
<dbReference type="AlphaFoldDB" id="A0AAE0TVE5"/>
<dbReference type="Proteomes" id="UP001274830">
    <property type="component" value="Unassembled WGS sequence"/>
</dbReference>
<keyword evidence="3" id="KW-1185">Reference proteome</keyword>
<gene>
    <name evidence="2" type="ORF">LTR78_007440</name>
</gene>
<protein>
    <submittedName>
        <fullName evidence="2">Uncharacterized protein</fullName>
    </submittedName>
</protein>
<feature type="region of interest" description="Disordered" evidence="1">
    <location>
        <begin position="83"/>
        <end position="105"/>
    </location>
</feature>
<reference evidence="2" key="1">
    <citation type="submission" date="2023-07" db="EMBL/GenBank/DDBJ databases">
        <title>Black Yeasts Isolated from many extreme environments.</title>
        <authorList>
            <person name="Coleine C."/>
            <person name="Stajich J.E."/>
            <person name="Selbmann L."/>
        </authorList>
    </citation>
    <scope>NUCLEOTIDE SEQUENCE</scope>
    <source>
        <strain evidence="2">CCFEE 5485</strain>
    </source>
</reference>
<dbReference type="CDD" id="cd00024">
    <property type="entry name" value="CD_CSD"/>
    <property type="match status" value="1"/>
</dbReference>
<dbReference type="EMBL" id="JAUTXT010000031">
    <property type="protein sequence ID" value="KAK3672628.1"/>
    <property type="molecule type" value="Genomic_DNA"/>
</dbReference>
<proteinExistence type="predicted"/>
<organism evidence="2 3">
    <name type="scientific">Recurvomyces mirabilis</name>
    <dbReference type="NCBI Taxonomy" id="574656"/>
    <lineage>
        <taxon>Eukaryota</taxon>
        <taxon>Fungi</taxon>
        <taxon>Dikarya</taxon>
        <taxon>Ascomycota</taxon>
        <taxon>Pezizomycotina</taxon>
        <taxon>Dothideomycetes</taxon>
        <taxon>Dothideomycetidae</taxon>
        <taxon>Mycosphaerellales</taxon>
        <taxon>Teratosphaeriaceae</taxon>
        <taxon>Recurvomyces</taxon>
    </lineage>
</organism>
<sequence length="232" mass="25836">MSRPLSPAAFTPLNQATIQDSKMDDLWEVSDVVGRRFCGDTVQYLVEWCPTHVIFSELQEFLYFKIDGQTLYQSVSGRIHACSSPGHQPATDMDQKPNAALGGTSGTAVAGSTRQVYTLPHHGATGGTMTYPAVKGRHSPAQCLKVKWQRSWIPEEETSFIKELVNKFLNDFIQDSFNGLRMDPDNDNPMISFGKGFRYRWRAESCDALDGPTNEQGVVLSWESIVRLNGAL</sequence>
<name>A0AAE0TVE5_9PEZI</name>
<evidence type="ECO:0000256" key="1">
    <source>
        <dbReference type="SAM" id="MobiDB-lite"/>
    </source>
</evidence>
<comment type="caution">
    <text evidence="2">The sequence shown here is derived from an EMBL/GenBank/DDBJ whole genome shotgun (WGS) entry which is preliminary data.</text>
</comment>